<accession>A0A9D9NCS6</accession>
<proteinExistence type="predicted"/>
<reference evidence="1" key="2">
    <citation type="journal article" date="2021" name="PeerJ">
        <title>Extensive microbial diversity within the chicken gut microbiome revealed by metagenomics and culture.</title>
        <authorList>
            <person name="Gilroy R."/>
            <person name="Ravi A."/>
            <person name="Getino M."/>
            <person name="Pursley I."/>
            <person name="Horton D.L."/>
            <person name="Alikhan N.F."/>
            <person name="Baker D."/>
            <person name="Gharbi K."/>
            <person name="Hall N."/>
            <person name="Watson M."/>
            <person name="Adriaenssens E.M."/>
            <person name="Foster-Nyarko E."/>
            <person name="Jarju S."/>
            <person name="Secka A."/>
            <person name="Antonio M."/>
            <person name="Oren A."/>
            <person name="Chaudhuri R.R."/>
            <person name="La Ragione R."/>
            <person name="Hildebrand F."/>
            <person name="Pallen M.J."/>
        </authorList>
    </citation>
    <scope>NUCLEOTIDE SEQUENCE</scope>
    <source>
        <strain evidence="1">14700</strain>
    </source>
</reference>
<dbReference type="EMBL" id="JADIMF010000049">
    <property type="protein sequence ID" value="MBO8468751.1"/>
    <property type="molecule type" value="Genomic_DNA"/>
</dbReference>
<dbReference type="AlphaFoldDB" id="A0A9D9NCS6"/>
<evidence type="ECO:0000313" key="1">
    <source>
        <dbReference type="EMBL" id="MBO8468751.1"/>
    </source>
</evidence>
<name>A0A9D9NCS6_9SPIO</name>
<protein>
    <submittedName>
        <fullName evidence="1">Uncharacterized protein</fullName>
    </submittedName>
</protein>
<organism evidence="1 2">
    <name type="scientific">Candidatus Ornithospirochaeta stercoravium</name>
    <dbReference type="NCBI Taxonomy" id="2840897"/>
    <lineage>
        <taxon>Bacteria</taxon>
        <taxon>Pseudomonadati</taxon>
        <taxon>Spirochaetota</taxon>
        <taxon>Spirochaetia</taxon>
        <taxon>Spirochaetales</taxon>
        <taxon>Spirochaetaceae</taxon>
        <taxon>Spirochaetaceae incertae sedis</taxon>
        <taxon>Candidatus Ornithospirochaeta</taxon>
    </lineage>
</organism>
<dbReference type="SUPFAM" id="SSF53335">
    <property type="entry name" value="S-adenosyl-L-methionine-dependent methyltransferases"/>
    <property type="match status" value="1"/>
</dbReference>
<dbReference type="InterPro" id="IPR029063">
    <property type="entry name" value="SAM-dependent_MTases_sf"/>
</dbReference>
<evidence type="ECO:0000313" key="2">
    <source>
        <dbReference type="Proteomes" id="UP000810292"/>
    </source>
</evidence>
<sequence>MSHPLKEWMEDNASLFRYSGELGCMREEAARILLSGSVAAFLSPLFRTIYPESHIEAVTDDESVIREAMEEDPALEIHAMPFSAFSGSGFDIAVSLIVPSFLDGRDLISYLFSMHEALGEGGNLHITFLSDDKPYSPMKEEALWYDESEAVSIKRYRPEDFLRALSMVGFDIRAIESDKDDKLGTVISIHAVKRA</sequence>
<comment type="caution">
    <text evidence="1">The sequence shown here is derived from an EMBL/GenBank/DDBJ whole genome shotgun (WGS) entry which is preliminary data.</text>
</comment>
<dbReference type="Gene3D" id="3.40.50.150">
    <property type="entry name" value="Vaccinia Virus protein VP39"/>
    <property type="match status" value="1"/>
</dbReference>
<gene>
    <name evidence="1" type="ORF">IAA72_03075</name>
</gene>
<dbReference type="Proteomes" id="UP000810292">
    <property type="component" value="Unassembled WGS sequence"/>
</dbReference>
<reference evidence="1" key="1">
    <citation type="submission" date="2020-10" db="EMBL/GenBank/DDBJ databases">
        <authorList>
            <person name="Gilroy R."/>
        </authorList>
    </citation>
    <scope>NUCLEOTIDE SEQUENCE</scope>
    <source>
        <strain evidence="1">14700</strain>
    </source>
</reference>